<comment type="subcellular location">
    <subcellularLocation>
        <location evidence="1">Membrane</location>
        <topology evidence="1">Multi-pass membrane protein</topology>
    </subcellularLocation>
</comment>
<evidence type="ECO:0000256" key="15">
    <source>
        <dbReference type="PIRSR" id="PIRSR600175-1"/>
    </source>
</evidence>
<keyword evidence="10 16" id="KW-0472">Membrane</keyword>
<evidence type="ECO:0000256" key="7">
    <source>
        <dbReference type="ARBA" id="ARBA00022989"/>
    </source>
</evidence>
<evidence type="ECO:0000313" key="18">
    <source>
        <dbReference type="RefSeq" id="XP_028028387.1"/>
    </source>
</evidence>
<dbReference type="KEGG" id="bman:114241673"/>
<name>A0A6J2JH92_BOMMA</name>
<feature type="transmembrane region" description="Helical" evidence="16">
    <location>
        <begin position="81"/>
        <end position="100"/>
    </location>
</feature>
<dbReference type="GO" id="GO:0005886">
    <property type="term" value="C:plasma membrane"/>
    <property type="evidence" value="ECO:0007669"/>
    <property type="project" value="TreeGrafter"/>
</dbReference>
<dbReference type="InterPro" id="IPR037272">
    <property type="entry name" value="SNS_sf"/>
</dbReference>
<dbReference type="Proteomes" id="UP000504629">
    <property type="component" value="Unplaced"/>
</dbReference>
<keyword evidence="9" id="KW-0406">Ion transport</keyword>
<dbReference type="GO" id="GO:0005283">
    <property type="term" value="F:amino acid:sodium symporter activity"/>
    <property type="evidence" value="ECO:0007669"/>
    <property type="project" value="TreeGrafter"/>
</dbReference>
<sequence>MTSARSPHSLETILTFENNDRNSEWSTVWSTAHIPGMDNAIGGVTTHRRLKGRRRLRLGSLAIGCLLAMHCRVTASAVTGGLITFVMYLALACILLANPLRHFEVYLGQWSISGPGRAFRIIPMFDGIGIAICINAIIRAINCGTVAAIAAVYVLYSVSDAKLPFTYCRDFELNSYEPKIIEFTSLTLRKSTYALKPAPIKEYETTSNVLAETIHNLSDSAWRNSTESSIQKKPNMKSLKLAICKESFTGRYPPIYTTPAYNFFFIEVVRLRPDFSLTQLNVPLFISIVFIWIIIWICMIIERILHGRLIWNNIQSWFLIVPWIWVFLLIMTGISNLITMKKAYRKIFQIGAKEVIAGIADAMEVGLYIHSASVGTELIHGKGLNHFASGHIDPDLNNENVWHSVLTLLLAALHSAGGTLCAVVDYLQPNSEGIVNERESNLWIIPMFSKCTSGGNYTHLMSSLIFGGLMFSYATVAFVLLKTALHTIFEYRVKLVFVEQFVVAGLILSCMALSLLFATNGGIALLEAVESINTGVTMPFVCLMELVGMLYVYRSHDFISDLNLAMEEDACSTRISAQWQFIPLIVLVTLIGKACMLSETEIPKYFIIMAIVPLSSVVLAVPLRACHNAYVFLRSRSRR</sequence>
<evidence type="ECO:0000256" key="8">
    <source>
        <dbReference type="ARBA" id="ARBA00023053"/>
    </source>
</evidence>
<reference evidence="18" key="1">
    <citation type="submission" date="2025-08" db="UniProtKB">
        <authorList>
            <consortium name="RefSeq"/>
        </authorList>
    </citation>
    <scope>IDENTIFICATION</scope>
    <source>
        <tissue evidence="18">Silk gland</tissue>
    </source>
</reference>
<keyword evidence="11" id="KW-0325">Glycoprotein</keyword>
<evidence type="ECO:0000256" key="4">
    <source>
        <dbReference type="ARBA" id="ARBA00022692"/>
    </source>
</evidence>
<evidence type="ECO:0000256" key="13">
    <source>
        <dbReference type="ARBA" id="ARBA00037785"/>
    </source>
</evidence>
<keyword evidence="15" id="KW-0479">Metal-binding</keyword>
<feature type="transmembrane region" description="Helical" evidence="16">
    <location>
        <begin position="317"/>
        <end position="338"/>
    </location>
</feature>
<dbReference type="GeneID" id="114241673"/>
<evidence type="ECO:0000256" key="12">
    <source>
        <dbReference type="ARBA" id="ARBA00023201"/>
    </source>
</evidence>
<dbReference type="GO" id="GO:0046872">
    <property type="term" value="F:metal ion binding"/>
    <property type="evidence" value="ECO:0007669"/>
    <property type="project" value="UniProtKB-KW"/>
</dbReference>
<accession>A0A6J2JH92</accession>
<evidence type="ECO:0000256" key="14">
    <source>
        <dbReference type="ARBA" id="ARBA00040215"/>
    </source>
</evidence>
<evidence type="ECO:0000256" key="10">
    <source>
        <dbReference type="ARBA" id="ARBA00023136"/>
    </source>
</evidence>
<dbReference type="SUPFAM" id="SSF161070">
    <property type="entry name" value="SNF-like"/>
    <property type="match status" value="1"/>
</dbReference>
<comment type="function">
    <text evidence="13">Unusual broad substrate spectrum amino acid:sodium cotransporter that promotes absorption of the D isomers of essential amino acids. Neutral amino acids are the preferred substrates, especially methionine and phenylalanine.</text>
</comment>
<evidence type="ECO:0000313" key="17">
    <source>
        <dbReference type="Proteomes" id="UP000504629"/>
    </source>
</evidence>
<dbReference type="PANTHER" id="PTHR11616">
    <property type="entry name" value="SODIUM/CHLORIDE DEPENDENT TRANSPORTER"/>
    <property type="match status" value="1"/>
</dbReference>
<evidence type="ECO:0000256" key="9">
    <source>
        <dbReference type="ARBA" id="ARBA00023065"/>
    </source>
</evidence>
<feature type="binding site" evidence="15">
    <location>
        <position position="371"/>
    </location>
    <ligand>
        <name>Na(+)</name>
        <dbReference type="ChEBI" id="CHEBI:29101"/>
        <label>1</label>
    </ligand>
</feature>
<evidence type="ECO:0000256" key="6">
    <source>
        <dbReference type="ARBA" id="ARBA00022970"/>
    </source>
</evidence>
<evidence type="ECO:0000256" key="1">
    <source>
        <dbReference type="ARBA" id="ARBA00004141"/>
    </source>
</evidence>
<feature type="transmembrane region" description="Helical" evidence="16">
    <location>
        <begin position="532"/>
        <end position="553"/>
    </location>
</feature>
<dbReference type="GO" id="GO:0089718">
    <property type="term" value="P:amino acid import across plasma membrane"/>
    <property type="evidence" value="ECO:0007669"/>
    <property type="project" value="TreeGrafter"/>
</dbReference>
<gene>
    <name evidence="18" type="primary">LOC114241673</name>
</gene>
<feature type="transmembrane region" description="Helical" evidence="16">
    <location>
        <begin position="501"/>
        <end position="526"/>
    </location>
</feature>
<evidence type="ECO:0000256" key="11">
    <source>
        <dbReference type="ARBA" id="ARBA00023180"/>
    </source>
</evidence>
<keyword evidence="6" id="KW-0029">Amino-acid transport</keyword>
<evidence type="ECO:0000256" key="3">
    <source>
        <dbReference type="ARBA" id="ARBA00022448"/>
    </source>
</evidence>
<keyword evidence="7 16" id="KW-1133">Transmembrane helix</keyword>
<feature type="transmembrane region" description="Helical" evidence="16">
    <location>
        <begin position="605"/>
        <end position="633"/>
    </location>
</feature>
<evidence type="ECO:0000256" key="16">
    <source>
        <dbReference type="SAM" id="Phobius"/>
    </source>
</evidence>
<keyword evidence="4 16" id="KW-0812">Transmembrane</keyword>
<keyword evidence="5" id="KW-0769">Symport</keyword>
<dbReference type="RefSeq" id="XP_028028387.1">
    <property type="nucleotide sequence ID" value="XM_028172586.1"/>
</dbReference>
<keyword evidence="3" id="KW-0813">Transport</keyword>
<keyword evidence="8 15" id="KW-0915">Sodium</keyword>
<protein>
    <recommendedName>
        <fullName evidence="14">Sodium-dependent nutrient amino acid transporter 1</fullName>
    </recommendedName>
</protein>
<feature type="transmembrane region" description="Helical" evidence="16">
    <location>
        <begin position="280"/>
        <end position="305"/>
    </location>
</feature>
<dbReference type="OrthoDB" id="6494165at2759"/>
<dbReference type="AlphaFoldDB" id="A0A6J2JH92"/>
<comment type="similarity">
    <text evidence="2">Belongs to the sodium:neurotransmitter symporter (SNF) (TC 2.A.22) family.</text>
</comment>
<dbReference type="InterPro" id="IPR000175">
    <property type="entry name" value="Na/ntran_symport"/>
</dbReference>
<dbReference type="Pfam" id="PF00209">
    <property type="entry name" value="SNF"/>
    <property type="match status" value="1"/>
</dbReference>
<dbReference type="GO" id="GO:0015179">
    <property type="term" value="F:L-amino acid transmembrane transporter activity"/>
    <property type="evidence" value="ECO:0007669"/>
    <property type="project" value="TreeGrafter"/>
</dbReference>
<keyword evidence="17" id="KW-1185">Reference proteome</keyword>
<proteinExistence type="inferred from homology"/>
<evidence type="ECO:0000256" key="5">
    <source>
        <dbReference type="ARBA" id="ARBA00022847"/>
    </source>
</evidence>
<keyword evidence="12" id="KW-0739">Sodium transport</keyword>
<evidence type="ECO:0000256" key="2">
    <source>
        <dbReference type="ARBA" id="ARBA00006459"/>
    </source>
</evidence>
<feature type="transmembrane region" description="Helical" evidence="16">
    <location>
        <begin position="457"/>
        <end position="481"/>
    </location>
</feature>
<dbReference type="PANTHER" id="PTHR11616:SF321">
    <property type="entry name" value="SODIUM-DEPENDENT NUTRIENT AMINO ACID TRANSPORTER 1-RELATED"/>
    <property type="match status" value="1"/>
</dbReference>
<organism evidence="17 18">
    <name type="scientific">Bombyx mandarina</name>
    <name type="common">Wild silk moth</name>
    <name type="synonym">Wild silkworm</name>
    <dbReference type="NCBI Taxonomy" id="7092"/>
    <lineage>
        <taxon>Eukaryota</taxon>
        <taxon>Metazoa</taxon>
        <taxon>Ecdysozoa</taxon>
        <taxon>Arthropoda</taxon>
        <taxon>Hexapoda</taxon>
        <taxon>Insecta</taxon>
        <taxon>Pterygota</taxon>
        <taxon>Neoptera</taxon>
        <taxon>Endopterygota</taxon>
        <taxon>Lepidoptera</taxon>
        <taxon>Glossata</taxon>
        <taxon>Ditrysia</taxon>
        <taxon>Bombycoidea</taxon>
        <taxon>Bombycidae</taxon>
        <taxon>Bombycinae</taxon>
        <taxon>Bombyx</taxon>
    </lineage>
</organism>
<dbReference type="PROSITE" id="PS50267">
    <property type="entry name" value="NA_NEUROTRAN_SYMP_3"/>
    <property type="match status" value="1"/>
</dbReference>